<dbReference type="SUPFAM" id="SSF52540">
    <property type="entry name" value="P-loop containing nucleoside triphosphate hydrolases"/>
    <property type="match status" value="1"/>
</dbReference>
<accession>T2J707</accession>
<dbReference type="Proteomes" id="UP000018198">
    <property type="component" value="Unassembled WGS sequence"/>
</dbReference>
<gene>
    <name evidence="1" type="ORF">CWATWH0401_2790</name>
</gene>
<evidence type="ECO:0000313" key="2">
    <source>
        <dbReference type="Proteomes" id="UP000018198"/>
    </source>
</evidence>
<dbReference type="InterPro" id="IPR027417">
    <property type="entry name" value="P-loop_NTPase"/>
</dbReference>
<dbReference type="Gene3D" id="3.40.50.300">
    <property type="entry name" value="P-loop containing nucleotide triphosphate hydrolases"/>
    <property type="match status" value="1"/>
</dbReference>
<reference evidence="1 2" key="2">
    <citation type="submission" date="2013-09" db="EMBL/GenBank/DDBJ databases">
        <title>Whole genome comparison of six Crocosphaera watsonii strains with differing phenotypes.</title>
        <authorList>
            <person name="Bench S.R."/>
            <person name="Heller P."/>
            <person name="Frank I."/>
            <person name="Arciniega M."/>
            <person name="Shilova I.N."/>
            <person name="Zehr J.P."/>
        </authorList>
    </citation>
    <scope>NUCLEOTIDE SEQUENCE [LARGE SCALE GENOMIC DNA]</scope>
    <source>
        <strain evidence="1 2">WH 0401</strain>
    </source>
</reference>
<dbReference type="GO" id="GO:0016740">
    <property type="term" value="F:transferase activity"/>
    <property type="evidence" value="ECO:0007669"/>
    <property type="project" value="UniProtKB-KW"/>
</dbReference>
<organism evidence="1 2">
    <name type="scientific">Crocosphaera watsonii WH 0401</name>
    <dbReference type="NCBI Taxonomy" id="555881"/>
    <lineage>
        <taxon>Bacteria</taxon>
        <taxon>Bacillati</taxon>
        <taxon>Cyanobacteriota</taxon>
        <taxon>Cyanophyceae</taxon>
        <taxon>Oscillatoriophycideae</taxon>
        <taxon>Chroococcales</taxon>
        <taxon>Aphanothecaceae</taxon>
        <taxon>Crocosphaera</taxon>
    </lineage>
</organism>
<dbReference type="EMBL" id="CAQM01000368">
    <property type="protein sequence ID" value="CCQ61658.1"/>
    <property type="molecule type" value="Genomic_DNA"/>
</dbReference>
<keyword evidence="1" id="KW-0808">Transferase</keyword>
<sequence>MVQRNPGQPRYMSICVVILRFFMSTPKEPDFFSLDQNYTKGIEWYESLFEEAKPHQICGEASTTYSRSHQ</sequence>
<name>T2J707_CROWT</name>
<comment type="caution">
    <text evidence="1">The sequence shown here is derived from an EMBL/GenBank/DDBJ whole genome shotgun (WGS) entry which is preliminary data.</text>
</comment>
<protein>
    <submittedName>
        <fullName evidence="1">Sulfotransferase</fullName>
    </submittedName>
</protein>
<proteinExistence type="predicted"/>
<evidence type="ECO:0000313" key="1">
    <source>
        <dbReference type="EMBL" id="CCQ61658.1"/>
    </source>
</evidence>
<feature type="non-terminal residue" evidence="1">
    <location>
        <position position="70"/>
    </location>
</feature>
<reference evidence="1 2" key="1">
    <citation type="submission" date="2013-01" db="EMBL/GenBank/DDBJ databases">
        <authorList>
            <person name="Bench S."/>
        </authorList>
    </citation>
    <scope>NUCLEOTIDE SEQUENCE [LARGE SCALE GENOMIC DNA]</scope>
    <source>
        <strain evidence="1 2">WH 0401</strain>
    </source>
</reference>
<dbReference type="AlphaFoldDB" id="T2J707"/>